<dbReference type="Proteomes" id="UP000184233">
    <property type="component" value="Unassembled WGS sequence"/>
</dbReference>
<dbReference type="CDD" id="cd03440">
    <property type="entry name" value="hot_dog"/>
    <property type="match status" value="1"/>
</dbReference>
<reference evidence="2 3" key="1">
    <citation type="submission" date="2016-09" db="EMBL/GenBank/DDBJ databases">
        <title>Genome-resolved meta-omics ties microbial dynamics to process performance in biotechnology for thiocyanate degradation.</title>
        <authorList>
            <person name="Kantor R.S."/>
            <person name="Huddy R.J."/>
            <person name="Iyer R."/>
            <person name="Thomas B.C."/>
            <person name="Brown C.T."/>
            <person name="Anantharaman K."/>
            <person name="Tringe S."/>
            <person name="Hettich R.L."/>
            <person name="Harrison S.T."/>
            <person name="Banfield J.F."/>
        </authorList>
    </citation>
    <scope>NUCLEOTIDE SEQUENCE [LARGE SCALE GENOMIC DNA]</scope>
    <source>
        <strain evidence="2">59-99</strain>
    </source>
</reference>
<evidence type="ECO:0000313" key="2">
    <source>
        <dbReference type="EMBL" id="OJX59415.1"/>
    </source>
</evidence>
<proteinExistence type="predicted"/>
<dbReference type="InterPro" id="IPR029069">
    <property type="entry name" value="HotDog_dom_sf"/>
</dbReference>
<feature type="domain" description="Fluoroacetyl-CoA-specific thioesterase-like" evidence="1">
    <location>
        <begin position="20"/>
        <end position="122"/>
    </location>
</feature>
<name>A0A1M3L2G2_9BACT</name>
<gene>
    <name evidence="2" type="ORF">BGO89_03090</name>
</gene>
<evidence type="ECO:0000259" key="1">
    <source>
        <dbReference type="Pfam" id="PF22636"/>
    </source>
</evidence>
<dbReference type="PANTHER" id="PTHR36934">
    <property type="entry name" value="BLR0278 PROTEIN"/>
    <property type="match status" value="1"/>
</dbReference>
<dbReference type="EMBL" id="MKVH01000013">
    <property type="protein sequence ID" value="OJX59415.1"/>
    <property type="molecule type" value="Genomic_DNA"/>
</dbReference>
<evidence type="ECO:0000313" key="3">
    <source>
        <dbReference type="Proteomes" id="UP000184233"/>
    </source>
</evidence>
<dbReference type="InterPro" id="IPR025540">
    <property type="entry name" value="FlK"/>
</dbReference>
<dbReference type="InterPro" id="IPR054485">
    <property type="entry name" value="FlK-like_dom"/>
</dbReference>
<dbReference type="SUPFAM" id="SSF54637">
    <property type="entry name" value="Thioesterase/thiol ester dehydrase-isomerase"/>
    <property type="match status" value="1"/>
</dbReference>
<organism evidence="2 3">
    <name type="scientific">Candidatus Kapaibacterium thiocyanatum</name>
    <dbReference type="NCBI Taxonomy" id="1895771"/>
    <lineage>
        <taxon>Bacteria</taxon>
        <taxon>Pseudomonadati</taxon>
        <taxon>Candidatus Kapaibacteriota</taxon>
        <taxon>Candidatus Kapaibacteriia</taxon>
        <taxon>Candidatus Kapaibacteriales</taxon>
        <taxon>Candidatus Kapaibacteriaceae</taxon>
        <taxon>Candidatus Kapaibacterium</taxon>
    </lineage>
</organism>
<accession>A0A1M3L2G2</accession>
<dbReference type="STRING" id="1895771.BGO89_03090"/>
<dbReference type="AlphaFoldDB" id="A0A1M3L2G2"/>
<dbReference type="Pfam" id="PF22636">
    <property type="entry name" value="FlK"/>
    <property type="match status" value="1"/>
</dbReference>
<dbReference type="PANTHER" id="PTHR36934:SF1">
    <property type="entry name" value="THIOESTERASE DOMAIN-CONTAINING PROTEIN"/>
    <property type="match status" value="1"/>
</dbReference>
<sequence length="139" mass="15339">MEVIMKDDVRSSTAHVIVTVTEEMTARLDGREIHPVYSTFWLAYHAEVAARRAIEPYFDEGENAVGGALALEHRAMAPVGAVVDVEARVVNVEGNRIVCAITAINENTLLAEGTQVQIVMRSEALRKKVDEAYRRLTSS</sequence>
<dbReference type="Gene3D" id="3.10.129.10">
    <property type="entry name" value="Hotdog Thioesterase"/>
    <property type="match status" value="1"/>
</dbReference>
<protein>
    <recommendedName>
        <fullName evidence="1">Fluoroacetyl-CoA-specific thioesterase-like domain-containing protein</fullName>
    </recommendedName>
</protein>
<comment type="caution">
    <text evidence="2">The sequence shown here is derived from an EMBL/GenBank/DDBJ whole genome shotgun (WGS) entry which is preliminary data.</text>
</comment>